<dbReference type="HOGENOM" id="CLU_002493_0_0_1"/>
<evidence type="ECO:0000313" key="11">
    <source>
        <dbReference type="EMBL" id="KIH88131.1"/>
    </source>
</evidence>
<gene>
    <name evidence="11" type="ORF">SPBR_06348</name>
</gene>
<keyword evidence="4" id="KW-0509">mRNA transport</keyword>
<feature type="region of interest" description="Disordered" evidence="8">
    <location>
        <begin position="1129"/>
        <end position="1166"/>
    </location>
</feature>
<dbReference type="OrthoDB" id="103454at2759"/>
<sequence length="1499" mass="166461">MFSPHEGGPATATRSRRRQRPVSSDSLAQQPKAKRQRLPLTEQTFVNPDAVPEMFQVKADKVAMLSARRDGVENHGNNNNVPAATTPAYSTSAVAAAAAAVSTPTTSASAPKKELSVRSKKTKAGERISKGDGSVVLASNNAYTVSKLPALPDRLRTDPGGRQHGTIYSSSGYAVSLTHTHAIVWPYTANSPSPETFTFTLPYPSRHISDPLPLGALVAPAASSEEPGLVVVMPTTGKVSYWESISSAATLDFLRQQRNGVEDVIQGLSSTEHVTEILNAEPAGFILLTSTGRLAYMNVRDGHGRPAISVQFLRTAGGGLSSAGFFGSIRHALKNPAHREDVVAVRAGPHLRVGERSIVAATSKGKFSGWKVHRGGSHDAILETDARDDILGAIRQFDFSADGPDGDSLEVVDFTYVPKGIERKYTDTVRLSNAIEDDNDSIHQLLVLVSLPNKRRKPYYLVELLLAADNTQVGMVRPITSLAGPVSRQQQTTEQRPRVYLPKPAVVAYVVFDRAVVIASLVQPPETPDSQLQGEASYLPPSFEDIVDLRNDGMSEVVGSGVEEPASLLPEAADAGSGAVGSRVHRYKSKNPAAVLMVRGVGVVRVATVDVERFIGEKPPEVTAKSKLEQAVFYGIKDDNPLVFEGKRDSPFSDAEIGEAAMELSRDILGSKTAFTPSVPASLEGNLRTRAGYLDRLMSHLNALHLDLSRRVRWRLLADAEKMFTATNMWLLHEQFMADRADGKTSDRKTIISEIVEYIHEDDKKNPNRDVGEVDRVRYFFVNDVWRMDLFIAWAYEVIKYVYRDHLLDDRGVTRLLYEGVEVNYRALNGATDYRQDKLSFYGLGGEELESGILVDGYDGLPEPWTSTYFITNNAKRLVDLCCNWLDQFYPNKATSAAAPDPGLIESIRESLPNLTDRYLLALLEHYRWTQTRDVESEREYGERCSKAYAEDRYAKVYRLKNYGLWDDAIEVAKKHRSIDALAGIMVEEVRRLRNDAVTVDAGTLRANEKRAEALSKEQRIAEYFDKYGEPFAFAVYEILLRDDGIKAVLDFPGDKKGYATRFLRAKPELAKISWINDVEREKDVESAAGTLLNLGLDRERQVWNKKIELSLGKLALLAEQGASANRANSLLTPPKSLSPAPFSSDNDATSTHNGNNGNGNSDGDIDRVDRQLNMIKIQDLLYSWVLPSIATAVDEAAELQLAMENHATRLPKRPKTLLNVFEDGLSRLLKHEALDAFTLIDLLTLIDTRREETLIEEDVFYLALLVADAGLSGEDRRQAQRLIWRRCFIRDDWAQINNTQLQDDESTASILSQTSVYTTVYALSIQRASSGPLRTLFFENLYANKSEKIDASATFAMVKPSEALGVFSDAADVATTARFGHMEDTAREKLADAMRHEDTLLRRYIDKSRLEDWSRTAKEGAERAMQTEMDRLTELQGSESVGRLKWNLFGPRSAYAHHDEDDEDEDDALKNRLRWSTVRIDELQLPSGRYGLRRRGVV</sequence>
<dbReference type="VEuPathDB" id="FungiDB:SPBR_06348"/>
<feature type="domain" description="Nucleoporin Nup133/Nup155-like C-terminal" evidence="9">
    <location>
        <begin position="716"/>
        <end position="1416"/>
    </location>
</feature>
<evidence type="ECO:0000256" key="3">
    <source>
        <dbReference type="ARBA" id="ARBA00022448"/>
    </source>
</evidence>
<feature type="region of interest" description="Disordered" evidence="8">
    <location>
        <begin position="1"/>
        <end position="44"/>
    </location>
</feature>
<dbReference type="GO" id="GO:0006606">
    <property type="term" value="P:protein import into nucleus"/>
    <property type="evidence" value="ECO:0007669"/>
    <property type="project" value="TreeGrafter"/>
</dbReference>
<comment type="subcellular location">
    <subcellularLocation>
        <location evidence="1">Nucleus envelope</location>
    </subcellularLocation>
</comment>
<evidence type="ECO:0000256" key="4">
    <source>
        <dbReference type="ARBA" id="ARBA00022816"/>
    </source>
</evidence>
<keyword evidence="5" id="KW-0653">Protein transport</keyword>
<comment type="caution">
    <text evidence="11">The sequence shown here is derived from an EMBL/GenBank/DDBJ whole genome shotgun (WGS) entry which is preliminary data.</text>
</comment>
<evidence type="ECO:0000259" key="9">
    <source>
        <dbReference type="Pfam" id="PF03177"/>
    </source>
</evidence>
<dbReference type="PANTHER" id="PTHR13405">
    <property type="entry name" value="NUCLEAR PORE COMPLEX PROTEIN NUP133"/>
    <property type="match status" value="1"/>
</dbReference>
<evidence type="ECO:0000256" key="7">
    <source>
        <dbReference type="ARBA" id="ARBA00023242"/>
    </source>
</evidence>
<evidence type="ECO:0000313" key="12">
    <source>
        <dbReference type="Proteomes" id="UP000031575"/>
    </source>
</evidence>
<evidence type="ECO:0000256" key="8">
    <source>
        <dbReference type="SAM" id="MobiDB-lite"/>
    </source>
</evidence>
<keyword evidence="7" id="KW-0539">Nucleus</keyword>
<dbReference type="GO" id="GO:0017056">
    <property type="term" value="F:structural constituent of nuclear pore"/>
    <property type="evidence" value="ECO:0007669"/>
    <property type="project" value="InterPro"/>
</dbReference>
<dbReference type="GO" id="GO:0016973">
    <property type="term" value="P:poly(A)+ mRNA export from nucleus"/>
    <property type="evidence" value="ECO:0007669"/>
    <property type="project" value="TreeGrafter"/>
</dbReference>
<protein>
    <submittedName>
        <fullName evidence="11">Nuclear pore complex protein Nup133</fullName>
    </submittedName>
</protein>
<dbReference type="RefSeq" id="XP_040616141.1">
    <property type="nucleotide sequence ID" value="XM_040764605.1"/>
</dbReference>
<evidence type="ECO:0000256" key="2">
    <source>
        <dbReference type="ARBA" id="ARBA00005569"/>
    </source>
</evidence>
<evidence type="ECO:0000256" key="5">
    <source>
        <dbReference type="ARBA" id="ARBA00022927"/>
    </source>
</evidence>
<dbReference type="GO" id="GO:0031080">
    <property type="term" value="C:nuclear pore outer ring"/>
    <property type="evidence" value="ECO:0007669"/>
    <property type="project" value="TreeGrafter"/>
</dbReference>
<evidence type="ECO:0000259" key="10">
    <source>
        <dbReference type="Pfam" id="PF08801"/>
    </source>
</evidence>
<dbReference type="InterPro" id="IPR015943">
    <property type="entry name" value="WD40/YVTN_repeat-like_dom_sf"/>
</dbReference>
<keyword evidence="3" id="KW-0813">Transport</keyword>
<dbReference type="Gene3D" id="1.20.58.1380">
    <property type="match status" value="1"/>
</dbReference>
<reference evidence="11 12" key="1">
    <citation type="journal article" date="2014" name="BMC Genomics">
        <title>Comparative genomics of the major fungal agents of human and animal Sporotrichosis: Sporothrix schenckii and Sporothrix brasiliensis.</title>
        <authorList>
            <person name="Teixeira M.M."/>
            <person name="de Almeida L.G."/>
            <person name="Kubitschek-Barreira P."/>
            <person name="Alves F.L."/>
            <person name="Kioshima E.S."/>
            <person name="Abadio A.K."/>
            <person name="Fernandes L."/>
            <person name="Derengowski L.S."/>
            <person name="Ferreira K.S."/>
            <person name="Souza R.C."/>
            <person name="Ruiz J.C."/>
            <person name="de Andrade N.C."/>
            <person name="Paes H.C."/>
            <person name="Nicola A.M."/>
            <person name="Albuquerque P."/>
            <person name="Gerber A.L."/>
            <person name="Martins V.P."/>
            <person name="Peconick L.D."/>
            <person name="Neto A.V."/>
            <person name="Chaucanez C.B."/>
            <person name="Silva P.A."/>
            <person name="Cunha O.L."/>
            <person name="de Oliveira F.F."/>
            <person name="dos Santos T.C."/>
            <person name="Barros A.L."/>
            <person name="Soares M.A."/>
            <person name="de Oliveira L.M."/>
            <person name="Marini M.M."/>
            <person name="Villalobos-Duno H."/>
            <person name="Cunha M.M."/>
            <person name="de Hoog S."/>
            <person name="da Silveira J.F."/>
            <person name="Henrissat B."/>
            <person name="Nino-Vega G.A."/>
            <person name="Cisalpino P.S."/>
            <person name="Mora-Montes H.M."/>
            <person name="Almeida S.R."/>
            <person name="Stajich J.E."/>
            <person name="Lopes-Bezerra L.M."/>
            <person name="Vasconcelos A.T."/>
            <person name="Felipe M.S."/>
        </authorList>
    </citation>
    <scope>NUCLEOTIDE SEQUENCE [LARGE SCALE GENOMIC DNA]</scope>
    <source>
        <strain evidence="11 12">5110</strain>
    </source>
</reference>
<feature type="domain" description="Nucleoporin Nup133/Nup155-like N-terminal" evidence="10">
    <location>
        <begin position="139"/>
        <end position="605"/>
    </location>
</feature>
<evidence type="ECO:0000256" key="6">
    <source>
        <dbReference type="ARBA" id="ARBA00023010"/>
    </source>
</evidence>
<dbReference type="PANTHER" id="PTHR13405:SF11">
    <property type="entry name" value="NUCLEAR PORE COMPLEX PROTEIN NUP133"/>
    <property type="match status" value="1"/>
</dbReference>
<dbReference type="SUPFAM" id="SSF117289">
    <property type="entry name" value="Nucleoporin domain"/>
    <property type="match status" value="1"/>
</dbReference>
<evidence type="ECO:0000256" key="1">
    <source>
        <dbReference type="ARBA" id="ARBA00004259"/>
    </source>
</evidence>
<organism evidence="11 12">
    <name type="scientific">Sporothrix brasiliensis 5110</name>
    <dbReference type="NCBI Taxonomy" id="1398154"/>
    <lineage>
        <taxon>Eukaryota</taxon>
        <taxon>Fungi</taxon>
        <taxon>Dikarya</taxon>
        <taxon>Ascomycota</taxon>
        <taxon>Pezizomycotina</taxon>
        <taxon>Sordariomycetes</taxon>
        <taxon>Sordariomycetidae</taxon>
        <taxon>Ophiostomatales</taxon>
        <taxon>Ophiostomataceae</taxon>
        <taxon>Sporothrix</taxon>
    </lineage>
</organism>
<accession>A0A0C2IG33</accession>
<feature type="compositionally biased region" description="Polar residues" evidence="8">
    <location>
        <begin position="1142"/>
        <end position="1153"/>
    </location>
</feature>
<keyword evidence="6" id="KW-0811">Translocation</keyword>
<dbReference type="InterPro" id="IPR007187">
    <property type="entry name" value="Nucleoporin_Nup133/Nup155_C"/>
</dbReference>
<proteinExistence type="inferred from homology"/>
<keyword evidence="12" id="KW-1185">Reference proteome</keyword>
<dbReference type="FunFam" id="2.130.10.10:FF:001057">
    <property type="entry name" value="Nuclear pore complex subunit Nup133, putative"/>
    <property type="match status" value="1"/>
</dbReference>
<dbReference type="Proteomes" id="UP000031575">
    <property type="component" value="Unassembled WGS sequence"/>
</dbReference>
<dbReference type="Gene3D" id="2.130.10.10">
    <property type="entry name" value="YVTN repeat-like/Quinoprotein amine dehydrogenase"/>
    <property type="match status" value="1"/>
</dbReference>
<name>A0A0C2IG33_9PEZI</name>
<dbReference type="GeneID" id="63679526"/>
<comment type="similarity">
    <text evidence="2">Belongs to the nucleoporin Nup133 family.</text>
</comment>
<dbReference type="Pfam" id="PF08801">
    <property type="entry name" value="Nucleoporin_N"/>
    <property type="match status" value="1"/>
</dbReference>
<dbReference type="Pfam" id="PF03177">
    <property type="entry name" value="Nucleoporin_C"/>
    <property type="match status" value="1"/>
</dbReference>
<dbReference type="GO" id="GO:0000972">
    <property type="term" value="P:transcription-dependent tethering of RNA polymerase II gene DNA at nuclear periphery"/>
    <property type="evidence" value="ECO:0007669"/>
    <property type="project" value="TreeGrafter"/>
</dbReference>
<dbReference type="InterPro" id="IPR037624">
    <property type="entry name" value="Nup133-like"/>
</dbReference>
<dbReference type="EMBL" id="AWTV01000009">
    <property type="protein sequence ID" value="KIH88131.1"/>
    <property type="molecule type" value="Genomic_DNA"/>
</dbReference>
<dbReference type="InterPro" id="IPR014908">
    <property type="entry name" value="Nucleoporin_Nup133/Nup155_N"/>
</dbReference>